<evidence type="ECO:0000313" key="3">
    <source>
        <dbReference type="Proteomes" id="UP001286313"/>
    </source>
</evidence>
<feature type="region of interest" description="Disordered" evidence="1">
    <location>
        <begin position="24"/>
        <end position="46"/>
    </location>
</feature>
<organism evidence="2 3">
    <name type="scientific">Petrolisthes cinctipes</name>
    <name type="common">Flat porcelain crab</name>
    <dbReference type="NCBI Taxonomy" id="88211"/>
    <lineage>
        <taxon>Eukaryota</taxon>
        <taxon>Metazoa</taxon>
        <taxon>Ecdysozoa</taxon>
        <taxon>Arthropoda</taxon>
        <taxon>Crustacea</taxon>
        <taxon>Multicrustacea</taxon>
        <taxon>Malacostraca</taxon>
        <taxon>Eumalacostraca</taxon>
        <taxon>Eucarida</taxon>
        <taxon>Decapoda</taxon>
        <taxon>Pleocyemata</taxon>
        <taxon>Anomura</taxon>
        <taxon>Galatheoidea</taxon>
        <taxon>Porcellanidae</taxon>
        <taxon>Petrolisthes</taxon>
    </lineage>
</organism>
<gene>
    <name evidence="2" type="ORF">Pcinc_036730</name>
</gene>
<sequence length="46" mass="5055">MGEPADLDMTTDPKTKINDVVTRAARDQPVLSPRQDTQNAFMPPGK</sequence>
<dbReference type="AlphaFoldDB" id="A0AAE1BTU3"/>
<name>A0AAE1BTU3_PETCI</name>
<accession>A0AAE1BTU3</accession>
<evidence type="ECO:0000256" key="1">
    <source>
        <dbReference type="SAM" id="MobiDB-lite"/>
    </source>
</evidence>
<evidence type="ECO:0000313" key="2">
    <source>
        <dbReference type="EMBL" id="KAK3856987.1"/>
    </source>
</evidence>
<comment type="caution">
    <text evidence="2">The sequence shown here is derived from an EMBL/GenBank/DDBJ whole genome shotgun (WGS) entry which is preliminary data.</text>
</comment>
<protein>
    <submittedName>
        <fullName evidence="2">Uncharacterized protein</fullName>
    </submittedName>
</protein>
<keyword evidence="3" id="KW-1185">Reference proteome</keyword>
<dbReference type="EMBL" id="JAWQEG010005732">
    <property type="protein sequence ID" value="KAK3856987.1"/>
    <property type="molecule type" value="Genomic_DNA"/>
</dbReference>
<proteinExistence type="predicted"/>
<reference evidence="2" key="1">
    <citation type="submission" date="2023-10" db="EMBL/GenBank/DDBJ databases">
        <title>Genome assemblies of two species of porcelain crab, Petrolisthes cinctipes and Petrolisthes manimaculis (Anomura: Porcellanidae).</title>
        <authorList>
            <person name="Angst P."/>
        </authorList>
    </citation>
    <scope>NUCLEOTIDE SEQUENCE</scope>
    <source>
        <strain evidence="2">PB745_01</strain>
        <tissue evidence="2">Gill</tissue>
    </source>
</reference>
<dbReference type="Proteomes" id="UP001286313">
    <property type="component" value="Unassembled WGS sequence"/>
</dbReference>
<feature type="non-terminal residue" evidence="2">
    <location>
        <position position="46"/>
    </location>
</feature>